<feature type="compositionally biased region" description="Acidic residues" evidence="1">
    <location>
        <begin position="250"/>
        <end position="259"/>
    </location>
</feature>
<feature type="region of interest" description="Disordered" evidence="1">
    <location>
        <begin position="190"/>
        <end position="217"/>
    </location>
</feature>
<dbReference type="Proteomes" id="UP000314294">
    <property type="component" value="Unassembled WGS sequence"/>
</dbReference>
<name>A0A4Z2HVH7_9TELE</name>
<sequence length="350" mass="37275">MFWDEVQVNASTAPREDGVRREEVDEGIQTGVEVHQAHGDVQRHLEGREVGAVGAGRQLADHVLQEVDVVGAEAHHEHQGHAADHADGLAAAAGLVRQVVALGRGVQLGAQDGVAHQDGHHWNDVTQEDGADQYGGDVVHPLEVGVLHAGDEAVRLPVGHRHADEGEGLRQHQQPDAHADVAHVAHFPESGEAQRQHHSDEAVHAEAGHEVDAGVGVDVEDESRDLARRLAQRPVEAQGVVDDPHGQREGEEDVGDDQVEGVQGGGVHLLHVGADDVEGEAVPEQPHQEHHAVEERHEHLGVVPVGVQGVTGGVVAGWDGDAHGRSSGTHLDVFGNQELQMKGQYKEKCS</sequence>
<dbReference type="EMBL" id="SRLO01000182">
    <property type="protein sequence ID" value="TNN68912.1"/>
    <property type="molecule type" value="Genomic_DNA"/>
</dbReference>
<proteinExistence type="predicted"/>
<accession>A0A4Z2HVH7</accession>
<keyword evidence="3" id="KW-1185">Reference proteome</keyword>
<reference evidence="2 3" key="1">
    <citation type="submission" date="2019-03" db="EMBL/GenBank/DDBJ databases">
        <title>First draft genome of Liparis tanakae, snailfish: a comprehensive survey of snailfish specific genes.</title>
        <authorList>
            <person name="Kim W."/>
            <person name="Song I."/>
            <person name="Jeong J.-H."/>
            <person name="Kim D."/>
            <person name="Kim S."/>
            <person name="Ryu S."/>
            <person name="Song J.Y."/>
            <person name="Lee S.K."/>
        </authorList>
    </citation>
    <scope>NUCLEOTIDE SEQUENCE [LARGE SCALE GENOMIC DNA]</scope>
    <source>
        <tissue evidence="2">Muscle</tissue>
    </source>
</reference>
<evidence type="ECO:0000313" key="2">
    <source>
        <dbReference type="EMBL" id="TNN68912.1"/>
    </source>
</evidence>
<feature type="compositionally biased region" description="Basic and acidic residues" evidence="1">
    <location>
        <begin position="192"/>
        <end position="212"/>
    </location>
</feature>
<organism evidence="2 3">
    <name type="scientific">Liparis tanakae</name>
    <name type="common">Tanaka's snailfish</name>
    <dbReference type="NCBI Taxonomy" id="230148"/>
    <lineage>
        <taxon>Eukaryota</taxon>
        <taxon>Metazoa</taxon>
        <taxon>Chordata</taxon>
        <taxon>Craniata</taxon>
        <taxon>Vertebrata</taxon>
        <taxon>Euteleostomi</taxon>
        <taxon>Actinopterygii</taxon>
        <taxon>Neopterygii</taxon>
        <taxon>Teleostei</taxon>
        <taxon>Neoteleostei</taxon>
        <taxon>Acanthomorphata</taxon>
        <taxon>Eupercaria</taxon>
        <taxon>Perciformes</taxon>
        <taxon>Cottioidei</taxon>
        <taxon>Cottales</taxon>
        <taxon>Liparidae</taxon>
        <taxon>Liparis</taxon>
    </lineage>
</organism>
<feature type="region of interest" description="Disordered" evidence="1">
    <location>
        <begin position="230"/>
        <end position="262"/>
    </location>
</feature>
<comment type="caution">
    <text evidence="2">The sequence shown here is derived from an EMBL/GenBank/DDBJ whole genome shotgun (WGS) entry which is preliminary data.</text>
</comment>
<feature type="region of interest" description="Disordered" evidence="1">
    <location>
        <begin position="1"/>
        <end position="22"/>
    </location>
</feature>
<evidence type="ECO:0000256" key="1">
    <source>
        <dbReference type="SAM" id="MobiDB-lite"/>
    </source>
</evidence>
<dbReference type="AlphaFoldDB" id="A0A4Z2HVH7"/>
<evidence type="ECO:0000313" key="3">
    <source>
        <dbReference type="Proteomes" id="UP000314294"/>
    </source>
</evidence>
<protein>
    <submittedName>
        <fullName evidence="2">Uncharacterized protein</fullName>
    </submittedName>
</protein>
<gene>
    <name evidence="2" type="ORF">EYF80_020773</name>
</gene>